<name>A0A665ST94_ECHNA</name>
<protein>
    <submittedName>
        <fullName evidence="1">Uncharacterized protein</fullName>
    </submittedName>
</protein>
<dbReference type="Ensembl" id="ENSENLT00000000211.1">
    <property type="protein sequence ID" value="ENSENLP00000000195.1"/>
    <property type="gene ID" value="ENSENLG00000000108.1"/>
</dbReference>
<accession>A0A665ST94</accession>
<reference evidence="1" key="2">
    <citation type="submission" date="2025-08" db="UniProtKB">
        <authorList>
            <consortium name="Ensembl"/>
        </authorList>
    </citation>
    <scope>IDENTIFICATION</scope>
</reference>
<dbReference type="Proteomes" id="UP000472264">
    <property type="component" value="Chromosome 2"/>
</dbReference>
<evidence type="ECO:0000313" key="1">
    <source>
        <dbReference type="Ensembl" id="ENSENLP00000000195.1"/>
    </source>
</evidence>
<organism evidence="1 2">
    <name type="scientific">Echeneis naucrates</name>
    <name type="common">Live sharksucker</name>
    <dbReference type="NCBI Taxonomy" id="173247"/>
    <lineage>
        <taxon>Eukaryota</taxon>
        <taxon>Metazoa</taxon>
        <taxon>Chordata</taxon>
        <taxon>Craniata</taxon>
        <taxon>Vertebrata</taxon>
        <taxon>Euteleostomi</taxon>
        <taxon>Actinopterygii</taxon>
        <taxon>Neopterygii</taxon>
        <taxon>Teleostei</taxon>
        <taxon>Neoteleostei</taxon>
        <taxon>Acanthomorphata</taxon>
        <taxon>Carangaria</taxon>
        <taxon>Carangiformes</taxon>
        <taxon>Echeneidae</taxon>
        <taxon>Echeneis</taxon>
    </lineage>
</organism>
<evidence type="ECO:0000313" key="2">
    <source>
        <dbReference type="Proteomes" id="UP000472264"/>
    </source>
</evidence>
<dbReference type="InParanoid" id="A0A665ST94"/>
<dbReference type="AlphaFoldDB" id="A0A665ST94"/>
<proteinExistence type="predicted"/>
<reference evidence="1" key="1">
    <citation type="submission" date="2021-04" db="EMBL/GenBank/DDBJ databases">
        <authorList>
            <consortium name="Wellcome Sanger Institute Data Sharing"/>
        </authorList>
    </citation>
    <scope>NUCLEOTIDE SEQUENCE [LARGE SCALE GENOMIC DNA]</scope>
</reference>
<keyword evidence="2" id="KW-1185">Reference proteome</keyword>
<sequence>MESRLICLLLFCFVWLFLVLFGSSFLGPWHERLSAAEFTSPEEICGGSHESSKSLVNDIIWNQICPETKLVAGEMPNA</sequence>
<reference evidence="1" key="3">
    <citation type="submission" date="2025-09" db="UniProtKB">
        <authorList>
            <consortium name="Ensembl"/>
        </authorList>
    </citation>
    <scope>IDENTIFICATION</scope>
</reference>